<sequence length="145" mass="15690">MLKSGLVALCVTFTAVLVSLTVAPQAHAAGLFAKTQVIVDEEIALSNHGSQMRGFKLSSKATLQVSVKGVKNTDKGFDVYLMTADNYEKFKEGKEFKHFPTFQGLKITGATNTADIPAGDYVLVVHNKYNLLKGMIVQVKATINP</sequence>
<keyword evidence="1" id="KW-0732">Signal</keyword>
<dbReference type="Proteomes" id="UP000268313">
    <property type="component" value="Unassembled WGS sequence"/>
</dbReference>
<dbReference type="OrthoDB" id="9846260at2"/>
<comment type="caution">
    <text evidence="2">The sequence shown here is derived from an EMBL/GenBank/DDBJ whole genome shotgun (WGS) entry which is preliminary data.</text>
</comment>
<proteinExistence type="predicted"/>
<dbReference type="EMBL" id="RAWE01000097">
    <property type="protein sequence ID" value="RKH00226.1"/>
    <property type="molecule type" value="Genomic_DNA"/>
</dbReference>
<feature type="signal peptide" evidence="1">
    <location>
        <begin position="1"/>
        <end position="28"/>
    </location>
</feature>
<evidence type="ECO:0000256" key="1">
    <source>
        <dbReference type="SAM" id="SignalP"/>
    </source>
</evidence>
<dbReference type="RefSeq" id="WP_120604939.1">
    <property type="nucleotide sequence ID" value="NZ_RAWE01000097.1"/>
</dbReference>
<organism evidence="2 3">
    <name type="scientific">Corallococcus carmarthensis</name>
    <dbReference type="NCBI Taxonomy" id="2316728"/>
    <lineage>
        <taxon>Bacteria</taxon>
        <taxon>Pseudomonadati</taxon>
        <taxon>Myxococcota</taxon>
        <taxon>Myxococcia</taxon>
        <taxon>Myxococcales</taxon>
        <taxon>Cystobacterineae</taxon>
        <taxon>Myxococcaceae</taxon>
        <taxon>Corallococcus</taxon>
    </lineage>
</organism>
<gene>
    <name evidence="2" type="ORF">D7X32_24225</name>
</gene>
<dbReference type="AlphaFoldDB" id="A0A3A8JYG8"/>
<evidence type="ECO:0000313" key="3">
    <source>
        <dbReference type="Proteomes" id="UP000268313"/>
    </source>
</evidence>
<accession>A0A3A8JYG8</accession>
<name>A0A3A8JYG8_9BACT</name>
<protein>
    <recommendedName>
        <fullName evidence="4">DUF4352 domain-containing protein</fullName>
    </recommendedName>
</protein>
<feature type="chain" id="PRO_5017242974" description="DUF4352 domain-containing protein" evidence="1">
    <location>
        <begin position="29"/>
        <end position="145"/>
    </location>
</feature>
<evidence type="ECO:0008006" key="4">
    <source>
        <dbReference type="Google" id="ProtNLM"/>
    </source>
</evidence>
<evidence type="ECO:0000313" key="2">
    <source>
        <dbReference type="EMBL" id="RKH00226.1"/>
    </source>
</evidence>
<keyword evidence="3" id="KW-1185">Reference proteome</keyword>
<reference evidence="3" key="1">
    <citation type="submission" date="2018-09" db="EMBL/GenBank/DDBJ databases">
        <authorList>
            <person name="Livingstone P.G."/>
            <person name="Whitworth D.E."/>
        </authorList>
    </citation>
    <scope>NUCLEOTIDE SEQUENCE [LARGE SCALE GENOMIC DNA]</scope>
    <source>
        <strain evidence="3">CA043D</strain>
    </source>
</reference>